<keyword evidence="4" id="KW-0723">Serine/threonine-protein kinase</keyword>
<dbReference type="GO" id="GO:0005737">
    <property type="term" value="C:cytoplasm"/>
    <property type="evidence" value="ECO:0007669"/>
    <property type="project" value="TreeGrafter"/>
</dbReference>
<keyword evidence="2" id="KW-1133">Transmembrane helix</keyword>
<keyword evidence="2" id="KW-0472">Membrane</keyword>
<dbReference type="STRING" id="157733.AB986_19925"/>
<dbReference type="Pfam" id="PF00069">
    <property type="entry name" value="Pkinase"/>
    <property type="match status" value="1"/>
</dbReference>
<dbReference type="GO" id="GO:0004674">
    <property type="term" value="F:protein serine/threonine kinase activity"/>
    <property type="evidence" value="ECO:0007669"/>
    <property type="project" value="UniProtKB-KW"/>
</dbReference>
<dbReference type="InterPro" id="IPR045269">
    <property type="entry name" value="Atg1-like"/>
</dbReference>
<feature type="domain" description="Protein kinase" evidence="3">
    <location>
        <begin position="27"/>
        <end position="272"/>
    </location>
</feature>
<keyword evidence="5" id="KW-1185">Reference proteome</keyword>
<name>A0A0J6CSA8_9BACL</name>
<feature type="region of interest" description="Disordered" evidence="1">
    <location>
        <begin position="273"/>
        <end position="296"/>
    </location>
</feature>
<keyword evidence="4" id="KW-0418">Kinase</keyword>
<proteinExistence type="predicted"/>
<sequence length="325" mass="36914">MAATSKNQAANVPRGTRIRGKWNKQSYQVIKKLGNGALGTVYLADSNRGNVAIKVGIDSMSITSEVNVLKQLSMVQGTVLGPFFYEVDDWEMNGRCYPFYVMEYINGEPLFSFIERRGKEWLGILMLQLLRDLGALHREGWVFGDLKPDNLLVEGSPPTIRWLDVGGTTGMGRSVKEFTEFFDRGYWGLGTRVAEPSYDLFSAAMVMINAAYPQRFERPKKDSELFLLNKIEKSPLLNAYKPILKKALKGSYQNASEMRQELFSLLQGVKSVASNRSPTSSKSRVKSRQKRQKPKKQKRSGWIETVLLFAFILFFYTLYLVGHVF</sequence>
<dbReference type="Gene3D" id="1.10.510.10">
    <property type="entry name" value="Transferase(Phosphotransferase) domain 1"/>
    <property type="match status" value="1"/>
</dbReference>
<dbReference type="OrthoDB" id="583109at2"/>
<dbReference type="RefSeq" id="WP_048313402.1">
    <property type="nucleotide sequence ID" value="NZ_CP119526.1"/>
</dbReference>
<dbReference type="Proteomes" id="UP000035996">
    <property type="component" value="Unassembled WGS sequence"/>
</dbReference>
<evidence type="ECO:0000313" key="4">
    <source>
        <dbReference type="EMBL" id="KMM36000.1"/>
    </source>
</evidence>
<evidence type="ECO:0000256" key="1">
    <source>
        <dbReference type="SAM" id="MobiDB-lite"/>
    </source>
</evidence>
<accession>A0A0J6CSA8</accession>
<comment type="caution">
    <text evidence="4">The sequence shown here is derived from an EMBL/GenBank/DDBJ whole genome shotgun (WGS) entry which is preliminary data.</text>
</comment>
<organism evidence="4 5">
    <name type="scientific">Guptibacillus hwajinpoensis</name>
    <dbReference type="NCBI Taxonomy" id="208199"/>
    <lineage>
        <taxon>Bacteria</taxon>
        <taxon>Bacillati</taxon>
        <taxon>Bacillota</taxon>
        <taxon>Bacilli</taxon>
        <taxon>Bacillales</taxon>
        <taxon>Guptibacillaceae</taxon>
        <taxon>Guptibacillus</taxon>
    </lineage>
</organism>
<protein>
    <submittedName>
        <fullName evidence="4">Serine/threonine protein kinase</fullName>
    </submittedName>
</protein>
<gene>
    <name evidence="4" type="ORF">AB986_19925</name>
</gene>
<evidence type="ECO:0000259" key="3">
    <source>
        <dbReference type="PROSITE" id="PS50011"/>
    </source>
</evidence>
<dbReference type="PANTHER" id="PTHR24348">
    <property type="entry name" value="SERINE/THREONINE-PROTEIN KINASE UNC-51-RELATED"/>
    <property type="match status" value="1"/>
</dbReference>
<feature type="transmembrane region" description="Helical" evidence="2">
    <location>
        <begin position="301"/>
        <end position="322"/>
    </location>
</feature>
<dbReference type="InterPro" id="IPR011009">
    <property type="entry name" value="Kinase-like_dom_sf"/>
</dbReference>
<dbReference type="EMBL" id="LELK01000012">
    <property type="protein sequence ID" value="KMM36000.1"/>
    <property type="molecule type" value="Genomic_DNA"/>
</dbReference>
<dbReference type="InterPro" id="IPR000719">
    <property type="entry name" value="Prot_kinase_dom"/>
</dbReference>
<feature type="compositionally biased region" description="Basic residues" evidence="1">
    <location>
        <begin position="283"/>
        <end position="296"/>
    </location>
</feature>
<keyword evidence="2" id="KW-0812">Transmembrane</keyword>
<dbReference type="PATRIC" id="fig|157733.3.peg.2143"/>
<dbReference type="PROSITE" id="PS50011">
    <property type="entry name" value="PROTEIN_KINASE_DOM"/>
    <property type="match status" value="1"/>
</dbReference>
<reference evidence="4" key="1">
    <citation type="submission" date="2015-06" db="EMBL/GenBank/DDBJ databases">
        <authorList>
            <person name="Liu B."/>
            <person name="Wang J."/>
            <person name="Zhu Y."/>
            <person name="Liu G."/>
            <person name="Chen Q."/>
            <person name="Zheng C."/>
            <person name="Che J."/>
            <person name="Ge C."/>
            <person name="Shi H."/>
            <person name="Pan Z."/>
            <person name="Liu X."/>
        </authorList>
    </citation>
    <scope>NUCLEOTIDE SEQUENCE [LARGE SCALE GENOMIC DNA]</scope>
    <source>
        <strain evidence="4">DSM 16346</strain>
    </source>
</reference>
<dbReference type="SUPFAM" id="SSF56112">
    <property type="entry name" value="Protein kinase-like (PK-like)"/>
    <property type="match status" value="1"/>
</dbReference>
<evidence type="ECO:0000313" key="5">
    <source>
        <dbReference type="Proteomes" id="UP000035996"/>
    </source>
</evidence>
<dbReference type="SMART" id="SM00220">
    <property type="entry name" value="S_TKc"/>
    <property type="match status" value="1"/>
</dbReference>
<dbReference type="AlphaFoldDB" id="A0A0J6CSA8"/>
<evidence type="ECO:0000256" key="2">
    <source>
        <dbReference type="SAM" id="Phobius"/>
    </source>
</evidence>
<dbReference type="GO" id="GO:0005524">
    <property type="term" value="F:ATP binding"/>
    <property type="evidence" value="ECO:0007669"/>
    <property type="project" value="InterPro"/>
</dbReference>
<keyword evidence="4" id="KW-0808">Transferase</keyword>